<evidence type="ECO:0000313" key="2">
    <source>
        <dbReference type="EMBL" id="PIS39688.1"/>
    </source>
</evidence>
<keyword evidence="1" id="KW-0472">Membrane</keyword>
<comment type="caution">
    <text evidence="2">The sequence shown here is derived from an EMBL/GenBank/DDBJ whole genome shotgun (WGS) entry which is preliminary data.</text>
</comment>
<evidence type="ECO:0000313" key="3">
    <source>
        <dbReference type="Proteomes" id="UP000230088"/>
    </source>
</evidence>
<accession>A0A2H0YMH5</accession>
<sequence>MVKKIITSLLFFYILALFQTSFLVHFSALNLILISIFFFNLFEKSEENFGLISALIGGFFLDIFSERAIGFYILILFLLSLFIKLILRRYIRIPIFNISK</sequence>
<name>A0A2H0YMH5_9BACT</name>
<protein>
    <recommendedName>
        <fullName evidence="4">Rod shape-determining protein MreD</fullName>
    </recommendedName>
</protein>
<feature type="transmembrane region" description="Helical" evidence="1">
    <location>
        <begin position="69"/>
        <end position="87"/>
    </location>
</feature>
<dbReference type="EMBL" id="PEYD01000010">
    <property type="protein sequence ID" value="PIS39688.1"/>
    <property type="molecule type" value="Genomic_DNA"/>
</dbReference>
<dbReference type="AlphaFoldDB" id="A0A2H0YMH5"/>
<keyword evidence="1" id="KW-0812">Transmembrane</keyword>
<proteinExistence type="predicted"/>
<feature type="transmembrane region" description="Helical" evidence="1">
    <location>
        <begin position="12"/>
        <end position="39"/>
    </location>
</feature>
<gene>
    <name evidence="2" type="ORF">COT33_00700</name>
</gene>
<keyword evidence="1" id="KW-1133">Transmembrane helix</keyword>
<evidence type="ECO:0000256" key="1">
    <source>
        <dbReference type="SAM" id="Phobius"/>
    </source>
</evidence>
<reference evidence="3" key="1">
    <citation type="submission" date="2017-09" db="EMBL/GenBank/DDBJ databases">
        <title>Depth-based differentiation of microbial function through sediment-hosted aquifers and enrichment of novel symbionts in the deep terrestrial subsurface.</title>
        <authorList>
            <person name="Probst A.J."/>
            <person name="Ladd B."/>
            <person name="Jarett J.K."/>
            <person name="Geller-Mcgrath D.E."/>
            <person name="Sieber C.M.K."/>
            <person name="Emerson J.B."/>
            <person name="Anantharaman K."/>
            <person name="Thomas B.C."/>
            <person name="Malmstrom R."/>
            <person name="Stieglmeier M."/>
            <person name="Klingl A."/>
            <person name="Woyke T."/>
            <person name="Ryan C.M."/>
            <person name="Banfield J.F."/>
        </authorList>
    </citation>
    <scope>NUCLEOTIDE SEQUENCE [LARGE SCALE GENOMIC DNA]</scope>
</reference>
<dbReference type="Proteomes" id="UP000230088">
    <property type="component" value="Unassembled WGS sequence"/>
</dbReference>
<organism evidence="2 3">
    <name type="scientific">Candidatus Nealsonbacteria bacterium CG08_land_8_20_14_0_20_38_20</name>
    <dbReference type="NCBI Taxonomy" id="1974705"/>
    <lineage>
        <taxon>Bacteria</taxon>
        <taxon>Candidatus Nealsoniibacteriota</taxon>
    </lineage>
</organism>
<evidence type="ECO:0008006" key="4">
    <source>
        <dbReference type="Google" id="ProtNLM"/>
    </source>
</evidence>